<protein>
    <submittedName>
        <fullName evidence="5">2-oxoglutarate ferredoxin oxidoreductase subunit delta</fullName>
    </submittedName>
</protein>
<dbReference type="SUPFAM" id="SSF54862">
    <property type="entry name" value="4Fe-4S ferredoxins"/>
    <property type="match status" value="1"/>
</dbReference>
<reference evidence="6" key="1">
    <citation type="submission" date="2016-11" db="EMBL/GenBank/DDBJ databases">
        <authorList>
            <person name="Varghese N."/>
            <person name="Submissions S."/>
        </authorList>
    </citation>
    <scope>NUCLEOTIDE SEQUENCE [LARGE SCALE GENOMIC DNA]</scope>
    <source>
        <strain evidence="6">DSM 11003</strain>
    </source>
</reference>
<feature type="domain" description="4Fe-4S ferredoxin-type" evidence="4">
    <location>
        <begin position="15"/>
        <end position="44"/>
    </location>
</feature>
<dbReference type="InterPro" id="IPR017896">
    <property type="entry name" value="4Fe4S_Fe-S-bd"/>
</dbReference>
<evidence type="ECO:0000256" key="2">
    <source>
        <dbReference type="ARBA" id="ARBA00023004"/>
    </source>
</evidence>
<gene>
    <name evidence="5" type="ORF">SAMN02745221_01986</name>
</gene>
<dbReference type="GO" id="GO:0046872">
    <property type="term" value="F:metal ion binding"/>
    <property type="evidence" value="ECO:0007669"/>
    <property type="project" value="UniProtKB-KW"/>
</dbReference>
<proteinExistence type="predicted"/>
<dbReference type="PANTHER" id="PTHR43122">
    <property type="entry name" value="FERREDOXIN SUBUNIT OF PYRUVATE:FLAVODOXIN OXIDOREDUCTASE-RELATED"/>
    <property type="match status" value="1"/>
</dbReference>
<organism evidence="5 6">
    <name type="scientific">Thermosyntropha lipolytica DSM 11003</name>
    <dbReference type="NCBI Taxonomy" id="1123382"/>
    <lineage>
        <taxon>Bacteria</taxon>
        <taxon>Bacillati</taxon>
        <taxon>Bacillota</taxon>
        <taxon>Clostridia</taxon>
        <taxon>Eubacteriales</taxon>
        <taxon>Syntrophomonadaceae</taxon>
        <taxon>Thermosyntropha</taxon>
    </lineage>
</organism>
<keyword evidence="6" id="KW-1185">Reference proteome</keyword>
<dbReference type="Pfam" id="PF12838">
    <property type="entry name" value="Fer4_7"/>
    <property type="match status" value="1"/>
</dbReference>
<accession>A0A1M5RB04</accession>
<dbReference type="Gene3D" id="3.30.70.20">
    <property type="match status" value="1"/>
</dbReference>
<evidence type="ECO:0000259" key="4">
    <source>
        <dbReference type="PROSITE" id="PS51379"/>
    </source>
</evidence>
<evidence type="ECO:0000256" key="1">
    <source>
        <dbReference type="ARBA" id="ARBA00022723"/>
    </source>
</evidence>
<keyword evidence="1" id="KW-0479">Metal-binding</keyword>
<dbReference type="RefSeq" id="WP_073093328.1">
    <property type="nucleotide sequence ID" value="NZ_FQWY01000045.1"/>
</dbReference>
<feature type="domain" description="4Fe-4S ferredoxin-type" evidence="4">
    <location>
        <begin position="51"/>
        <end position="81"/>
    </location>
</feature>
<dbReference type="Gene3D" id="3.30.70.3270">
    <property type="match status" value="1"/>
</dbReference>
<evidence type="ECO:0000256" key="3">
    <source>
        <dbReference type="ARBA" id="ARBA00023014"/>
    </source>
</evidence>
<sequence>MGKQIEGIKFALAKANFYIFPDYCKGCGLCKEKCPNDVLVWSEKLGVYGTPTVKPKDEEGCIACSICEMVCPDCAIYIEKIKKPRAVNE</sequence>
<dbReference type="AlphaFoldDB" id="A0A1M5RB04"/>
<name>A0A1M5RB04_9FIRM</name>
<dbReference type="OrthoDB" id="9803192at2"/>
<evidence type="ECO:0000313" key="6">
    <source>
        <dbReference type="Proteomes" id="UP000242329"/>
    </source>
</evidence>
<dbReference type="Proteomes" id="UP000242329">
    <property type="component" value="Unassembled WGS sequence"/>
</dbReference>
<dbReference type="STRING" id="1123382.SAMN02745221_01986"/>
<dbReference type="EMBL" id="FQWY01000045">
    <property type="protein sequence ID" value="SHH23216.1"/>
    <property type="molecule type" value="Genomic_DNA"/>
</dbReference>
<keyword evidence="3" id="KW-0411">Iron-sulfur</keyword>
<keyword evidence="2" id="KW-0408">Iron</keyword>
<dbReference type="PROSITE" id="PS51379">
    <property type="entry name" value="4FE4S_FER_2"/>
    <property type="match status" value="2"/>
</dbReference>
<dbReference type="PROSITE" id="PS00198">
    <property type="entry name" value="4FE4S_FER_1"/>
    <property type="match status" value="1"/>
</dbReference>
<evidence type="ECO:0000313" key="5">
    <source>
        <dbReference type="EMBL" id="SHH23216.1"/>
    </source>
</evidence>
<dbReference type="GO" id="GO:0051536">
    <property type="term" value="F:iron-sulfur cluster binding"/>
    <property type="evidence" value="ECO:0007669"/>
    <property type="project" value="UniProtKB-KW"/>
</dbReference>
<dbReference type="PANTHER" id="PTHR43122:SF2">
    <property type="entry name" value="FERREDOXIN SUBUNIT OF PYRUVATE:FLAVODOXIN OXIDOREDUCTASE"/>
    <property type="match status" value="1"/>
</dbReference>
<dbReference type="InterPro" id="IPR017900">
    <property type="entry name" value="4Fe4S_Fe_S_CS"/>
</dbReference>